<evidence type="ECO:0000313" key="3">
    <source>
        <dbReference type="EMBL" id="WIX83718.1"/>
    </source>
</evidence>
<dbReference type="InterPro" id="IPR000835">
    <property type="entry name" value="HTH_MarR-typ"/>
</dbReference>
<dbReference type="GO" id="GO:0006950">
    <property type="term" value="P:response to stress"/>
    <property type="evidence" value="ECO:0007669"/>
    <property type="project" value="TreeGrafter"/>
</dbReference>
<dbReference type="KEGG" id="acab:QRX50_24645"/>
<name>A0A9Y2IRZ8_9PSEU</name>
<dbReference type="RefSeq" id="WP_285974264.1">
    <property type="nucleotide sequence ID" value="NZ_CP127294.1"/>
</dbReference>
<dbReference type="InterPro" id="IPR039422">
    <property type="entry name" value="MarR/SlyA-like"/>
</dbReference>
<dbReference type="SMART" id="SM00347">
    <property type="entry name" value="HTH_MARR"/>
    <property type="match status" value="1"/>
</dbReference>
<dbReference type="PANTHER" id="PTHR33164">
    <property type="entry name" value="TRANSCRIPTIONAL REGULATOR, MARR FAMILY"/>
    <property type="match status" value="1"/>
</dbReference>
<accession>A0A9Y2IRZ8</accession>
<dbReference type="InterPro" id="IPR036390">
    <property type="entry name" value="WH_DNA-bd_sf"/>
</dbReference>
<organism evidence="3 4">
    <name type="scientific">Amycolatopsis carbonis</name>
    <dbReference type="NCBI Taxonomy" id="715471"/>
    <lineage>
        <taxon>Bacteria</taxon>
        <taxon>Bacillati</taxon>
        <taxon>Actinomycetota</taxon>
        <taxon>Actinomycetes</taxon>
        <taxon>Pseudonocardiales</taxon>
        <taxon>Pseudonocardiaceae</taxon>
        <taxon>Amycolatopsis</taxon>
    </lineage>
</organism>
<dbReference type="InterPro" id="IPR036388">
    <property type="entry name" value="WH-like_DNA-bd_sf"/>
</dbReference>
<feature type="domain" description="HTH marR-type" evidence="2">
    <location>
        <begin position="28"/>
        <end position="164"/>
    </location>
</feature>
<dbReference type="Pfam" id="PF12802">
    <property type="entry name" value="MarR_2"/>
    <property type="match status" value="1"/>
</dbReference>
<dbReference type="SUPFAM" id="SSF46785">
    <property type="entry name" value="Winged helix' DNA-binding domain"/>
    <property type="match status" value="1"/>
</dbReference>
<evidence type="ECO:0000259" key="2">
    <source>
        <dbReference type="PROSITE" id="PS50995"/>
    </source>
</evidence>
<keyword evidence="4" id="KW-1185">Reference proteome</keyword>
<evidence type="ECO:0000256" key="1">
    <source>
        <dbReference type="SAM" id="MobiDB-lite"/>
    </source>
</evidence>
<proteinExistence type="predicted"/>
<dbReference type="Gene3D" id="1.10.10.10">
    <property type="entry name" value="Winged helix-like DNA-binding domain superfamily/Winged helix DNA-binding domain"/>
    <property type="match status" value="1"/>
</dbReference>
<dbReference type="Proteomes" id="UP001236014">
    <property type="component" value="Chromosome"/>
</dbReference>
<feature type="region of interest" description="Disordered" evidence="1">
    <location>
        <begin position="167"/>
        <end position="191"/>
    </location>
</feature>
<feature type="region of interest" description="Disordered" evidence="1">
    <location>
        <begin position="1"/>
        <end position="25"/>
    </location>
</feature>
<gene>
    <name evidence="3" type="ORF">QRX50_24645</name>
</gene>
<evidence type="ECO:0000313" key="4">
    <source>
        <dbReference type="Proteomes" id="UP001236014"/>
    </source>
</evidence>
<dbReference type="PROSITE" id="PS50995">
    <property type="entry name" value="HTH_MARR_2"/>
    <property type="match status" value="1"/>
</dbReference>
<dbReference type="PRINTS" id="PR00598">
    <property type="entry name" value="HTHMARR"/>
</dbReference>
<dbReference type="EMBL" id="CP127294">
    <property type="protein sequence ID" value="WIX83718.1"/>
    <property type="molecule type" value="Genomic_DNA"/>
</dbReference>
<dbReference type="PANTHER" id="PTHR33164:SF106">
    <property type="entry name" value="TRANSCRIPTIONAL REGULATORY PROTEIN"/>
    <property type="match status" value="1"/>
</dbReference>
<protein>
    <submittedName>
        <fullName evidence="3">MarR family transcriptional regulator</fullName>
    </submittedName>
</protein>
<sequence>MIATGLSLWENDEEHDMEGSPAGAAGDPHGLAGLLRRHAVETERYVATIGAGHDMHRTDLNALAVVMDADRTREPMTPGRLSAALHLSPPATSALIDRLEQAGHLRRTRSAADRRQVDLRITDSALAIGAALFGPLADHVRAVIARYSEPQQALIARFLQDVSTAITAATDDDRGPSGRRSEPPPGHASRR</sequence>
<dbReference type="AlphaFoldDB" id="A0A9Y2IRZ8"/>
<feature type="compositionally biased region" description="Basic and acidic residues" evidence="1">
    <location>
        <begin position="171"/>
        <end position="182"/>
    </location>
</feature>
<reference evidence="3 4" key="1">
    <citation type="submission" date="2023-06" db="EMBL/GenBank/DDBJ databases">
        <authorList>
            <person name="Oyuntsetseg B."/>
            <person name="Kim S.B."/>
        </authorList>
    </citation>
    <scope>NUCLEOTIDE SEQUENCE [LARGE SCALE GENOMIC DNA]</scope>
    <source>
        <strain evidence="3 4">2-15</strain>
    </source>
</reference>
<dbReference type="GO" id="GO:0003700">
    <property type="term" value="F:DNA-binding transcription factor activity"/>
    <property type="evidence" value="ECO:0007669"/>
    <property type="project" value="InterPro"/>
</dbReference>